<evidence type="ECO:0000313" key="10">
    <source>
        <dbReference type="EMBL" id="KAF2680003.1"/>
    </source>
</evidence>
<comment type="similarity">
    <text evidence="2">Belongs to the eukaryotic RPA43 RNA polymerase subunit family.</text>
</comment>
<dbReference type="Gene3D" id="2.40.50.1060">
    <property type="match status" value="1"/>
</dbReference>
<proteinExistence type="inferred from homology"/>
<feature type="region of interest" description="Disordered" evidence="8">
    <location>
        <begin position="227"/>
        <end position="264"/>
    </location>
</feature>
<comment type="subcellular location">
    <subcellularLocation>
        <location evidence="1">Nucleus</location>
        <location evidence="1">Nucleolus</location>
    </subcellularLocation>
</comment>
<evidence type="ECO:0000256" key="2">
    <source>
        <dbReference type="ARBA" id="ARBA00005930"/>
    </source>
</evidence>
<sequence length="264" mass="28986">MAPIPTDNYPLLHIERISQYVALPPASLHNALPAICAEIFSPLLLGYYAPVKGIVLAYEDVVLSDLPPRSHIEVESEDDRAQGTAEEENDGIVLARQIDEYAAPFLWATASLLVWRPQTHTPIPATLTHSSATHITLSHLNTFPISVLKDQLPADWEWHQESRNAKEKGWDGRIADLGGWWVDGELNQVDVGTTLSVWIRNWEARGIGEEGGKGKGGRGFLGIVGSLLRPEEGSRESRQSTKGKGVARTMERASVQNGEAVEVD</sequence>
<feature type="compositionally biased region" description="Basic and acidic residues" evidence="8">
    <location>
        <begin position="229"/>
        <end position="239"/>
    </location>
</feature>
<dbReference type="EMBL" id="MU005599">
    <property type="protein sequence ID" value="KAF2680003.1"/>
    <property type="molecule type" value="Genomic_DNA"/>
</dbReference>
<evidence type="ECO:0000256" key="5">
    <source>
        <dbReference type="ARBA" id="ARBA00023163"/>
    </source>
</evidence>
<keyword evidence="4" id="KW-0597">Phosphoprotein</keyword>
<evidence type="ECO:0000256" key="3">
    <source>
        <dbReference type="ARBA" id="ARBA00022478"/>
    </source>
</evidence>
<evidence type="ECO:0000256" key="4">
    <source>
        <dbReference type="ARBA" id="ARBA00022553"/>
    </source>
</evidence>
<feature type="domain" description="RPA43 OB" evidence="9">
    <location>
        <begin position="117"/>
        <end position="228"/>
    </location>
</feature>
<protein>
    <recommendedName>
        <fullName evidence="7">DNA-directed RNA polymerase I subunit RPA43</fullName>
    </recommendedName>
</protein>
<dbReference type="GO" id="GO:0006362">
    <property type="term" value="P:transcription elongation by RNA polymerase I"/>
    <property type="evidence" value="ECO:0007669"/>
    <property type="project" value="UniProtKB-ARBA"/>
</dbReference>
<keyword evidence="3" id="KW-0240">DNA-directed RNA polymerase</keyword>
<gene>
    <name evidence="10" type="ORF">K458DRAFT_312656</name>
</gene>
<dbReference type="Gene3D" id="3.30.1490.120">
    <property type="entry name" value="RNA polymerase Rpb7-like, N-terminal domain"/>
    <property type="match status" value="1"/>
</dbReference>
<accession>A0A6G1IPU4</accession>
<dbReference type="Pfam" id="PF17875">
    <property type="entry name" value="RPA43_OB"/>
    <property type="match status" value="1"/>
</dbReference>
<organism evidence="10 11">
    <name type="scientific">Lentithecium fluviatile CBS 122367</name>
    <dbReference type="NCBI Taxonomy" id="1168545"/>
    <lineage>
        <taxon>Eukaryota</taxon>
        <taxon>Fungi</taxon>
        <taxon>Dikarya</taxon>
        <taxon>Ascomycota</taxon>
        <taxon>Pezizomycotina</taxon>
        <taxon>Dothideomycetes</taxon>
        <taxon>Pleosporomycetidae</taxon>
        <taxon>Pleosporales</taxon>
        <taxon>Massarineae</taxon>
        <taxon>Lentitheciaceae</taxon>
        <taxon>Lentithecium</taxon>
    </lineage>
</organism>
<dbReference type="Proteomes" id="UP000799291">
    <property type="component" value="Unassembled WGS sequence"/>
</dbReference>
<evidence type="ECO:0000313" key="11">
    <source>
        <dbReference type="Proteomes" id="UP000799291"/>
    </source>
</evidence>
<evidence type="ECO:0000259" key="9">
    <source>
        <dbReference type="Pfam" id="PF17875"/>
    </source>
</evidence>
<dbReference type="OrthoDB" id="10250504at2759"/>
<evidence type="ECO:0000256" key="6">
    <source>
        <dbReference type="ARBA" id="ARBA00023242"/>
    </source>
</evidence>
<evidence type="ECO:0000256" key="8">
    <source>
        <dbReference type="SAM" id="MobiDB-lite"/>
    </source>
</evidence>
<evidence type="ECO:0000256" key="1">
    <source>
        <dbReference type="ARBA" id="ARBA00004604"/>
    </source>
</evidence>
<dbReference type="FunFam" id="3.30.1490.120:FF:000004">
    <property type="entry name" value="RNA polymerase I subunit Rpa43"/>
    <property type="match status" value="1"/>
</dbReference>
<keyword evidence="6" id="KW-0539">Nucleus</keyword>
<dbReference type="GO" id="GO:0005736">
    <property type="term" value="C:RNA polymerase I complex"/>
    <property type="evidence" value="ECO:0007669"/>
    <property type="project" value="UniProtKB-ARBA"/>
</dbReference>
<dbReference type="GO" id="GO:0006361">
    <property type="term" value="P:transcription initiation at RNA polymerase I promoter"/>
    <property type="evidence" value="ECO:0007669"/>
    <property type="project" value="UniProtKB-ARBA"/>
</dbReference>
<keyword evidence="11" id="KW-1185">Reference proteome</keyword>
<dbReference type="InterPro" id="IPR041178">
    <property type="entry name" value="RPA43_OB"/>
</dbReference>
<evidence type="ECO:0000256" key="7">
    <source>
        <dbReference type="ARBA" id="ARBA00073455"/>
    </source>
</evidence>
<dbReference type="AlphaFoldDB" id="A0A6G1IPU4"/>
<dbReference type="InterPro" id="IPR036898">
    <property type="entry name" value="RNA_pol_Rpb7-like_N_sf"/>
</dbReference>
<name>A0A6G1IPU4_9PLEO</name>
<keyword evidence="5" id="KW-0804">Transcription</keyword>
<reference evidence="10" key="1">
    <citation type="journal article" date="2020" name="Stud. Mycol.">
        <title>101 Dothideomycetes genomes: a test case for predicting lifestyles and emergence of pathogens.</title>
        <authorList>
            <person name="Haridas S."/>
            <person name="Albert R."/>
            <person name="Binder M."/>
            <person name="Bloem J."/>
            <person name="Labutti K."/>
            <person name="Salamov A."/>
            <person name="Andreopoulos B."/>
            <person name="Baker S."/>
            <person name="Barry K."/>
            <person name="Bills G."/>
            <person name="Bluhm B."/>
            <person name="Cannon C."/>
            <person name="Castanera R."/>
            <person name="Culley D."/>
            <person name="Daum C."/>
            <person name="Ezra D."/>
            <person name="Gonzalez J."/>
            <person name="Henrissat B."/>
            <person name="Kuo A."/>
            <person name="Liang C."/>
            <person name="Lipzen A."/>
            <person name="Lutzoni F."/>
            <person name="Magnuson J."/>
            <person name="Mondo S."/>
            <person name="Nolan M."/>
            <person name="Ohm R."/>
            <person name="Pangilinan J."/>
            <person name="Park H.-J."/>
            <person name="Ramirez L."/>
            <person name="Alfaro M."/>
            <person name="Sun H."/>
            <person name="Tritt A."/>
            <person name="Yoshinaga Y."/>
            <person name="Zwiers L.-H."/>
            <person name="Turgeon B."/>
            <person name="Goodwin S."/>
            <person name="Spatafora J."/>
            <person name="Crous P."/>
            <person name="Grigoriev I."/>
        </authorList>
    </citation>
    <scope>NUCLEOTIDE SEQUENCE</scope>
    <source>
        <strain evidence="10">CBS 122367</strain>
    </source>
</reference>